<name>A0A1X7TNI0_AMPQE</name>
<sequence>MYRSSIRFNERELSYYAINIKPDKEGLLEKKGAVRGQGISLVAISPRYSSSFMCTILLS</sequence>
<dbReference type="EnsemblMetazoa" id="Aqu2.1.16529_001">
    <property type="protein sequence ID" value="Aqu2.1.16529_001"/>
    <property type="gene ID" value="Aqu2.1.16529"/>
</dbReference>
<reference evidence="1" key="1">
    <citation type="submission" date="2017-05" db="UniProtKB">
        <authorList>
            <consortium name="EnsemblMetazoa"/>
        </authorList>
    </citation>
    <scope>IDENTIFICATION</scope>
</reference>
<dbReference type="InParanoid" id="A0A1X7TNI0"/>
<organism evidence="1">
    <name type="scientific">Amphimedon queenslandica</name>
    <name type="common">Sponge</name>
    <dbReference type="NCBI Taxonomy" id="400682"/>
    <lineage>
        <taxon>Eukaryota</taxon>
        <taxon>Metazoa</taxon>
        <taxon>Porifera</taxon>
        <taxon>Demospongiae</taxon>
        <taxon>Heteroscleromorpha</taxon>
        <taxon>Haplosclerida</taxon>
        <taxon>Niphatidae</taxon>
        <taxon>Amphimedon</taxon>
    </lineage>
</organism>
<evidence type="ECO:0000313" key="1">
    <source>
        <dbReference type="EnsemblMetazoa" id="Aqu2.1.16529_001"/>
    </source>
</evidence>
<accession>A0A1X7TNI0</accession>
<dbReference type="AlphaFoldDB" id="A0A1X7TNI0"/>
<proteinExistence type="predicted"/>
<protein>
    <submittedName>
        <fullName evidence="1">Uncharacterized protein</fullName>
    </submittedName>
</protein>